<dbReference type="EC" id="2.7.13.3" evidence="2"/>
<evidence type="ECO:0000256" key="3">
    <source>
        <dbReference type="ARBA" id="ARBA00022679"/>
    </source>
</evidence>
<dbReference type="PANTHER" id="PTHR24421">
    <property type="entry name" value="NITRATE/NITRITE SENSOR PROTEIN NARX-RELATED"/>
    <property type="match status" value="1"/>
</dbReference>
<evidence type="ECO:0000259" key="7">
    <source>
        <dbReference type="Pfam" id="PF13796"/>
    </source>
</evidence>
<dbReference type="InterPro" id="IPR050482">
    <property type="entry name" value="Sensor_HK_TwoCompSys"/>
</dbReference>
<keyword evidence="6" id="KW-1133">Transmembrane helix</keyword>
<feature type="transmembrane region" description="Helical" evidence="6">
    <location>
        <begin position="12"/>
        <end position="30"/>
    </location>
</feature>
<sequence>MERDVWQYVRRAVRICVHGMVLAVTAWLSIPLLVVTIVSIALIPVGVGALAAPAALLAVRGLANQQRRWAEEWSGIAIATPYRVRPGEADPGSTGLPHHYRWLFGDPATWRDLLWLAINIPIGALLGLLPVALIVDGVAGVFLSPMVLLLSSTDRLFWALALPGGAALALLGVATGPQILQAHAVFSRSLLAPSGHAPTARVDQLAEARSQAAEPRRIESDLVRGIHPPVLAEHGLEAAVRAVVLTLPVPVDLNVRLPGRLPLPVESAAYFAITEALANIVKHSAASHAWVELWHDDHALAMIVSDNGVGGADPAAGSGLRGVEQRLAAFDGMITVASPICGPTVVSMRLPCGLSSVKTSPFSG</sequence>
<protein>
    <recommendedName>
        <fullName evidence="2">histidine kinase</fullName>
        <ecNumber evidence="2">2.7.13.3</ecNumber>
    </recommendedName>
</protein>
<reference evidence="8 9" key="1">
    <citation type="submission" date="2024-09" db="EMBL/GenBank/DDBJ databases">
        <authorList>
            <person name="Sun Q."/>
            <person name="Mori K."/>
        </authorList>
    </citation>
    <scope>NUCLEOTIDE SEQUENCE [LARGE SCALE GENOMIC DNA]</scope>
    <source>
        <strain evidence="8 9">TBRC 3947</strain>
    </source>
</reference>
<evidence type="ECO:0000313" key="8">
    <source>
        <dbReference type="EMBL" id="MFC0533382.1"/>
    </source>
</evidence>
<name>A0ABV6MF71_9ACTN</name>
<evidence type="ECO:0000256" key="4">
    <source>
        <dbReference type="ARBA" id="ARBA00022777"/>
    </source>
</evidence>
<dbReference type="InterPro" id="IPR025828">
    <property type="entry name" value="Put_sensor_dom"/>
</dbReference>
<accession>A0ABV6MF71</accession>
<dbReference type="Pfam" id="PF13796">
    <property type="entry name" value="Sensor"/>
    <property type="match status" value="1"/>
</dbReference>
<keyword evidence="3" id="KW-0808">Transferase</keyword>
<evidence type="ECO:0000256" key="2">
    <source>
        <dbReference type="ARBA" id="ARBA00012438"/>
    </source>
</evidence>
<evidence type="ECO:0000256" key="1">
    <source>
        <dbReference type="ARBA" id="ARBA00000085"/>
    </source>
</evidence>
<evidence type="ECO:0000256" key="6">
    <source>
        <dbReference type="SAM" id="Phobius"/>
    </source>
</evidence>
<dbReference type="Gene3D" id="3.30.565.10">
    <property type="entry name" value="Histidine kinase-like ATPase, C-terminal domain"/>
    <property type="match status" value="1"/>
</dbReference>
<dbReference type="RefSeq" id="WP_377260911.1">
    <property type="nucleotide sequence ID" value="NZ_JBHLUH010000082.1"/>
</dbReference>
<dbReference type="CDD" id="cd16917">
    <property type="entry name" value="HATPase_UhpB-NarQ-NarX-like"/>
    <property type="match status" value="1"/>
</dbReference>
<keyword evidence="4" id="KW-0418">Kinase</keyword>
<gene>
    <name evidence="8" type="ORF">ACFFIA_37840</name>
</gene>
<dbReference type="PANTHER" id="PTHR24421:SF10">
    <property type="entry name" value="NITRATE_NITRITE SENSOR PROTEIN NARQ"/>
    <property type="match status" value="1"/>
</dbReference>
<comment type="catalytic activity">
    <reaction evidence="1">
        <text>ATP + protein L-histidine = ADP + protein N-phospho-L-histidine.</text>
        <dbReference type="EC" id="2.7.13.3"/>
    </reaction>
</comment>
<evidence type="ECO:0000313" key="9">
    <source>
        <dbReference type="Proteomes" id="UP001589867"/>
    </source>
</evidence>
<feature type="transmembrane region" description="Helical" evidence="6">
    <location>
        <begin position="36"/>
        <end position="59"/>
    </location>
</feature>
<organism evidence="8 9">
    <name type="scientific">Phytohabitans kaempferiae</name>
    <dbReference type="NCBI Taxonomy" id="1620943"/>
    <lineage>
        <taxon>Bacteria</taxon>
        <taxon>Bacillati</taxon>
        <taxon>Actinomycetota</taxon>
        <taxon>Actinomycetes</taxon>
        <taxon>Micromonosporales</taxon>
        <taxon>Micromonosporaceae</taxon>
    </lineage>
</organism>
<keyword evidence="5" id="KW-0902">Two-component regulatory system</keyword>
<dbReference type="Proteomes" id="UP001589867">
    <property type="component" value="Unassembled WGS sequence"/>
</dbReference>
<dbReference type="SUPFAM" id="SSF55874">
    <property type="entry name" value="ATPase domain of HSP90 chaperone/DNA topoisomerase II/histidine kinase"/>
    <property type="match status" value="1"/>
</dbReference>
<feature type="transmembrane region" description="Helical" evidence="6">
    <location>
        <begin position="113"/>
        <end position="135"/>
    </location>
</feature>
<keyword evidence="6" id="KW-0812">Transmembrane</keyword>
<feature type="transmembrane region" description="Helical" evidence="6">
    <location>
        <begin position="155"/>
        <end position="174"/>
    </location>
</feature>
<keyword evidence="9" id="KW-1185">Reference proteome</keyword>
<dbReference type="InterPro" id="IPR036890">
    <property type="entry name" value="HATPase_C_sf"/>
</dbReference>
<proteinExistence type="predicted"/>
<keyword evidence="6" id="KW-0472">Membrane</keyword>
<comment type="caution">
    <text evidence="8">The sequence shown here is derived from an EMBL/GenBank/DDBJ whole genome shotgun (WGS) entry which is preliminary data.</text>
</comment>
<dbReference type="EMBL" id="JBHLUH010000082">
    <property type="protein sequence ID" value="MFC0533382.1"/>
    <property type="molecule type" value="Genomic_DNA"/>
</dbReference>
<evidence type="ECO:0000256" key="5">
    <source>
        <dbReference type="ARBA" id="ARBA00023012"/>
    </source>
</evidence>
<feature type="domain" description="Putative sensor" evidence="7">
    <location>
        <begin position="23"/>
        <end position="191"/>
    </location>
</feature>